<reference evidence="1 2" key="1">
    <citation type="submission" date="2019-06" db="EMBL/GenBank/DDBJ databases">
        <authorList>
            <person name="Livingstone P."/>
            <person name="Whitworth D."/>
        </authorList>
    </citation>
    <scope>NUCLEOTIDE SEQUENCE [LARGE SCALE GENOMIC DNA]</scope>
    <source>
        <strain evidence="1 2">AM401</strain>
    </source>
</reference>
<sequence length="72" mass="7208">MRRHVLAGVVAALGLMACEDSSTGGGWSNASGSVALSRDDAFLYVVDADTGVLAVVETARGEKVGEVKVGAG</sequence>
<feature type="non-terminal residue" evidence="1">
    <location>
        <position position="72"/>
    </location>
</feature>
<dbReference type="Proteomes" id="UP000315369">
    <property type="component" value="Unassembled WGS sequence"/>
</dbReference>
<organism evidence="1 2">
    <name type="scientific">Myxococcus llanfairpwllgwyngyllgogerychwyrndrobwllllantysiliogogogochensis</name>
    <dbReference type="NCBI Taxonomy" id="2590453"/>
    <lineage>
        <taxon>Bacteria</taxon>
        <taxon>Pseudomonadati</taxon>
        <taxon>Myxococcota</taxon>
        <taxon>Myxococcia</taxon>
        <taxon>Myxococcales</taxon>
        <taxon>Cystobacterineae</taxon>
        <taxon>Myxococcaceae</taxon>
        <taxon>Myxococcus</taxon>
    </lineage>
</organism>
<evidence type="ECO:0000313" key="2">
    <source>
        <dbReference type="Proteomes" id="UP000315369"/>
    </source>
</evidence>
<dbReference type="PROSITE" id="PS51257">
    <property type="entry name" value="PROKAR_LIPOPROTEIN"/>
    <property type="match status" value="1"/>
</dbReference>
<gene>
    <name evidence="1" type="ORF">FJV41_46400</name>
</gene>
<evidence type="ECO:0000313" key="1">
    <source>
        <dbReference type="EMBL" id="TQF09098.1"/>
    </source>
</evidence>
<dbReference type="Gene3D" id="2.130.10.10">
    <property type="entry name" value="YVTN repeat-like/Quinoprotein amine dehydrogenase"/>
    <property type="match status" value="1"/>
</dbReference>
<keyword evidence="2" id="KW-1185">Reference proteome</keyword>
<dbReference type="InterPro" id="IPR015943">
    <property type="entry name" value="WD40/YVTN_repeat-like_dom_sf"/>
</dbReference>
<dbReference type="AlphaFoldDB" id="A0A540WJB6"/>
<proteinExistence type="predicted"/>
<evidence type="ECO:0008006" key="3">
    <source>
        <dbReference type="Google" id="ProtNLM"/>
    </source>
</evidence>
<name>A0A540WJB6_9BACT</name>
<protein>
    <recommendedName>
        <fullName evidence="3">Lipoprotein</fullName>
    </recommendedName>
</protein>
<accession>A0A540WJB6</accession>
<comment type="caution">
    <text evidence="1">The sequence shown here is derived from an EMBL/GenBank/DDBJ whole genome shotgun (WGS) entry which is preliminary data.</text>
</comment>
<dbReference type="EMBL" id="VIFM01000392">
    <property type="protein sequence ID" value="TQF09098.1"/>
    <property type="molecule type" value="Genomic_DNA"/>
</dbReference>